<gene>
    <name evidence="1" type="ORF">L202_03815</name>
</gene>
<reference evidence="1 2" key="1">
    <citation type="submission" date="2016-06" db="EMBL/GenBank/DDBJ databases">
        <title>Evolution of pathogenesis and genome organization in the Tremellales.</title>
        <authorList>
            <person name="Cuomo C."/>
            <person name="Litvintseva A."/>
            <person name="Heitman J."/>
            <person name="Chen Y."/>
            <person name="Sun S."/>
            <person name="Springer D."/>
            <person name="Dromer F."/>
            <person name="Young S."/>
            <person name="Zeng Q."/>
            <person name="Chapman S."/>
            <person name="Gujja S."/>
            <person name="Saif S."/>
            <person name="Birren B."/>
        </authorList>
    </citation>
    <scope>NUCLEOTIDE SEQUENCE [LARGE SCALE GENOMIC DNA]</scope>
    <source>
        <strain evidence="1 2">CBS 6039</strain>
    </source>
</reference>
<comment type="caution">
    <text evidence="1">The sequence shown here is derived from an EMBL/GenBank/DDBJ whole genome shotgun (WGS) entry which is preliminary data.</text>
</comment>
<dbReference type="Proteomes" id="UP000094065">
    <property type="component" value="Unassembled WGS sequence"/>
</dbReference>
<dbReference type="AlphaFoldDB" id="A0A1E3HUD3"/>
<accession>A0A1E3HUD3</accession>
<sequence length="210" mass="23503">MAKCLVLLSWDLLGNAPRYPWIWHSGESVRGKSQGTARSTLIASLPLETSGRMHRAEQITQLGLLRRTLRQGRESAGPGVRRQAFRPLSNNKNADLMLFITDTSKGSAVAINKLQSIRNRGSISREARTGKIVDRWREIREMAAWDLEERGRDEGDGVIDKKERPGTAAILKESFDAEITGKGTEYGAERASGMLQQKKREEMARGGVRW</sequence>
<protein>
    <submittedName>
        <fullName evidence="1">Uncharacterized protein</fullName>
    </submittedName>
</protein>
<dbReference type="GeneID" id="30155124"/>
<dbReference type="EMBL" id="AWGJ01000005">
    <property type="protein sequence ID" value="ODN79930.1"/>
    <property type="molecule type" value="Genomic_DNA"/>
</dbReference>
<keyword evidence="2" id="KW-1185">Reference proteome</keyword>
<organism evidence="1 2">
    <name type="scientific">Cryptococcus amylolentus CBS 6039</name>
    <dbReference type="NCBI Taxonomy" id="1295533"/>
    <lineage>
        <taxon>Eukaryota</taxon>
        <taxon>Fungi</taxon>
        <taxon>Dikarya</taxon>
        <taxon>Basidiomycota</taxon>
        <taxon>Agaricomycotina</taxon>
        <taxon>Tremellomycetes</taxon>
        <taxon>Tremellales</taxon>
        <taxon>Cryptococcaceae</taxon>
        <taxon>Cryptococcus</taxon>
    </lineage>
</organism>
<evidence type="ECO:0000313" key="1">
    <source>
        <dbReference type="EMBL" id="ODN79930.1"/>
    </source>
</evidence>
<dbReference type="RefSeq" id="XP_018994777.1">
    <property type="nucleotide sequence ID" value="XM_019137751.1"/>
</dbReference>
<evidence type="ECO:0000313" key="2">
    <source>
        <dbReference type="Proteomes" id="UP000094065"/>
    </source>
</evidence>
<name>A0A1E3HUD3_9TREE</name>
<proteinExistence type="predicted"/>